<protein>
    <recommendedName>
        <fullName evidence="11">DNA damage-binding protein 1</fullName>
    </recommendedName>
</protein>
<dbReference type="Gene3D" id="1.10.150.910">
    <property type="match status" value="1"/>
</dbReference>
<accession>A0A3S1BKT4</accession>
<dbReference type="GO" id="GO:0003676">
    <property type="term" value="F:nucleic acid binding"/>
    <property type="evidence" value="ECO:0007669"/>
    <property type="project" value="InterPro"/>
</dbReference>
<reference evidence="9 10" key="1">
    <citation type="submission" date="2019-01" db="EMBL/GenBank/DDBJ databases">
        <title>A draft genome assembly of the solar-powered sea slug Elysia chlorotica.</title>
        <authorList>
            <person name="Cai H."/>
            <person name="Li Q."/>
            <person name="Fang X."/>
            <person name="Li J."/>
            <person name="Curtis N.E."/>
            <person name="Altenburger A."/>
            <person name="Shibata T."/>
            <person name="Feng M."/>
            <person name="Maeda T."/>
            <person name="Schwartz J.A."/>
            <person name="Shigenobu S."/>
            <person name="Lundholm N."/>
            <person name="Nishiyama T."/>
            <person name="Yang H."/>
            <person name="Hasebe M."/>
            <person name="Li S."/>
            <person name="Pierce S.K."/>
            <person name="Wang J."/>
        </authorList>
    </citation>
    <scope>NUCLEOTIDE SEQUENCE [LARGE SCALE GENOMIC DNA]</scope>
    <source>
        <strain evidence="9">EC2010</strain>
        <tissue evidence="9">Whole organism of an adult</tissue>
    </source>
</reference>
<evidence type="ECO:0000256" key="4">
    <source>
        <dbReference type="ARBA" id="ARBA00023187"/>
    </source>
</evidence>
<keyword evidence="3" id="KW-0747">Spliceosome</keyword>
<dbReference type="GO" id="GO:0005681">
    <property type="term" value="C:spliceosomal complex"/>
    <property type="evidence" value="ECO:0007669"/>
    <property type="project" value="UniProtKB-KW"/>
</dbReference>
<evidence type="ECO:0000256" key="6">
    <source>
        <dbReference type="ARBA" id="ARBA00038266"/>
    </source>
</evidence>
<dbReference type="InterPro" id="IPR050358">
    <property type="entry name" value="RSE1/DDB1/CFT1"/>
</dbReference>
<keyword evidence="4" id="KW-0508">mRNA splicing</keyword>
<dbReference type="InterPro" id="IPR058543">
    <property type="entry name" value="Beta-prop_RSE1/DDB1/CPSF1_2nd"/>
</dbReference>
<dbReference type="InterPro" id="IPR036322">
    <property type="entry name" value="WD40_repeat_dom_sf"/>
</dbReference>
<organism evidence="9 10">
    <name type="scientific">Elysia chlorotica</name>
    <name type="common">Eastern emerald elysia</name>
    <name type="synonym">Sea slug</name>
    <dbReference type="NCBI Taxonomy" id="188477"/>
    <lineage>
        <taxon>Eukaryota</taxon>
        <taxon>Metazoa</taxon>
        <taxon>Spiralia</taxon>
        <taxon>Lophotrochozoa</taxon>
        <taxon>Mollusca</taxon>
        <taxon>Gastropoda</taxon>
        <taxon>Heterobranchia</taxon>
        <taxon>Euthyneura</taxon>
        <taxon>Panpulmonata</taxon>
        <taxon>Sacoglossa</taxon>
        <taxon>Placobranchoidea</taxon>
        <taxon>Plakobranchidae</taxon>
        <taxon>Elysia</taxon>
    </lineage>
</organism>
<dbReference type="FunFam" id="2.130.10.10:FF:000031">
    <property type="entry name" value="Splicing factor 3b subunit 3"/>
    <property type="match status" value="1"/>
</dbReference>
<evidence type="ECO:0000256" key="3">
    <source>
        <dbReference type="ARBA" id="ARBA00022728"/>
    </source>
</evidence>
<dbReference type="InterPro" id="IPR004871">
    <property type="entry name" value="RSE1/DDB1/CPSF1_C"/>
</dbReference>
<keyword evidence="5" id="KW-0539">Nucleus</keyword>
<dbReference type="OrthoDB" id="436637at2759"/>
<evidence type="ECO:0000313" key="9">
    <source>
        <dbReference type="EMBL" id="RUS83077.1"/>
    </source>
</evidence>
<dbReference type="SUPFAM" id="SSF50978">
    <property type="entry name" value="WD40 repeat-like"/>
    <property type="match status" value="1"/>
</dbReference>
<dbReference type="PANTHER" id="PTHR10644">
    <property type="entry name" value="DNA REPAIR/RNA PROCESSING CPSF FAMILY"/>
    <property type="match status" value="1"/>
</dbReference>
<evidence type="ECO:0000256" key="5">
    <source>
        <dbReference type="ARBA" id="ARBA00023242"/>
    </source>
</evidence>
<feature type="domain" description="RSE1/DDB1/CPSF1 C-terminal" evidence="7">
    <location>
        <begin position="472"/>
        <end position="792"/>
    </location>
</feature>
<dbReference type="Gene3D" id="2.130.10.10">
    <property type="entry name" value="YVTN repeat-like/Quinoprotein amine dehydrogenase"/>
    <property type="match status" value="2"/>
</dbReference>
<name>A0A3S1BKT4_ELYCH</name>
<evidence type="ECO:0000259" key="7">
    <source>
        <dbReference type="Pfam" id="PF03178"/>
    </source>
</evidence>
<dbReference type="EMBL" id="RQTK01000259">
    <property type="protein sequence ID" value="RUS83077.1"/>
    <property type="molecule type" value="Genomic_DNA"/>
</dbReference>
<feature type="domain" description="RSE1/DDB1/CPSF1 second beta-propeller" evidence="8">
    <location>
        <begin position="89"/>
        <end position="322"/>
    </location>
</feature>
<gene>
    <name evidence="9" type="ORF">EGW08_009163</name>
</gene>
<comment type="caution">
    <text evidence="9">The sequence shown here is derived from an EMBL/GenBank/DDBJ whole genome shotgun (WGS) entry which is preliminary data.</text>
</comment>
<dbReference type="FunFam" id="2.130.10.10:FF:000041">
    <property type="entry name" value="Splicing factor 3b subunit 3"/>
    <property type="match status" value="1"/>
</dbReference>
<dbReference type="FunFam" id="1.10.150.910:FF:000002">
    <property type="entry name" value="Splicing factor 3B subunit 3"/>
    <property type="match status" value="1"/>
</dbReference>
<dbReference type="Pfam" id="PF03178">
    <property type="entry name" value="CPSF_A"/>
    <property type="match status" value="1"/>
</dbReference>
<evidence type="ECO:0000259" key="8">
    <source>
        <dbReference type="Pfam" id="PF23726"/>
    </source>
</evidence>
<evidence type="ECO:0000256" key="2">
    <source>
        <dbReference type="ARBA" id="ARBA00022664"/>
    </source>
</evidence>
<sequence length="827" mass="92253">HLYQIAHLGDDDGERMFSSANPLEEGDTFHFSPRELKNLVMVDEMDSLSPIITAQSADLANEDTPQLYTLCGRGPRSTLRVLRHGLEVSEMAVSELPGNPNAVWTVKKHTDDDFDAYIIVSFMNATLVLSIGETVEEVTDSGFLGTTPTISSSQLGDDALVQIYPEGIRHIRSDKRVNEWKTPGKKNIVKCAVNQRQVVIALTGGELVYFEMDPTGQLNEYTERKEMSSSVVCMALGRVPAGELRSRFLAVGLSDNTVRIISLDPNDCLSPLSMQALPAPPESLCIIEMGGSEAKEETGETASSGGIYLNIGLQQNFFSPYKSRFVAYVIIFYKKLYYLSANLKKSSVLPFDLISNFLVILVSPLMHLFHFRILALEKLGAVFNQVAWPLQYTPRKFVIHPESNNLIIIETDHNAYTEETKQLRKQHMAEELIEAADEDERELAAEMAAQFLNEDRPETIFGAPKAGLGMWASVVRIINPITGENLEKIALDQNEAAHSVALVKFSSRPEDTFVIVGIAKDLVLNPRSVGGGELLTYQVTENGTKLELLHKTPVEDIPGAIASFQGRVLIGVGKYLRIYDLGKKKLLRKCENKHIPHFILTIHTMGHRVIVGDVQESFHFLRYRRPENQLIVFCDDTNPRWITCSCMLDYNTVAGADKFGNVTVIRLPSEVSDDVDEDPTGNKALWDRGVLNGASQKADVVASFHVGEVITSLQKATLIPGGSESLVYTTLSGGIGMLVPFTSHEDQDFFQHLEMYMRQEYPSLCGRDHLAFRSYYFPVKNVLDGDLCEMFNSMDSSKQKSIAEELEDRSANEVSKKLEDIRTRYAF</sequence>
<dbReference type="Pfam" id="PF23726">
    <property type="entry name" value="Beta-prop_RSE1_2nd"/>
    <property type="match status" value="1"/>
</dbReference>
<dbReference type="GO" id="GO:0006397">
    <property type="term" value="P:mRNA processing"/>
    <property type="evidence" value="ECO:0007669"/>
    <property type="project" value="UniProtKB-KW"/>
</dbReference>
<comment type="similarity">
    <text evidence="6">Belongs to the RSE1 family.</text>
</comment>
<dbReference type="AlphaFoldDB" id="A0A3S1BKT4"/>
<comment type="subcellular location">
    <subcellularLocation>
        <location evidence="1">Nucleus</location>
    </subcellularLocation>
</comment>
<keyword evidence="2" id="KW-0507">mRNA processing</keyword>
<dbReference type="STRING" id="188477.A0A3S1BKT4"/>
<evidence type="ECO:0000313" key="10">
    <source>
        <dbReference type="Proteomes" id="UP000271974"/>
    </source>
</evidence>
<evidence type="ECO:0008006" key="11">
    <source>
        <dbReference type="Google" id="ProtNLM"/>
    </source>
</evidence>
<evidence type="ECO:0000256" key="1">
    <source>
        <dbReference type="ARBA" id="ARBA00004123"/>
    </source>
</evidence>
<dbReference type="Proteomes" id="UP000271974">
    <property type="component" value="Unassembled WGS sequence"/>
</dbReference>
<proteinExistence type="inferred from homology"/>
<feature type="non-terminal residue" evidence="9">
    <location>
        <position position="1"/>
    </location>
</feature>
<dbReference type="InterPro" id="IPR015943">
    <property type="entry name" value="WD40/YVTN_repeat-like_dom_sf"/>
</dbReference>
<keyword evidence="10" id="KW-1185">Reference proteome</keyword>
<dbReference type="GO" id="GO:0008380">
    <property type="term" value="P:RNA splicing"/>
    <property type="evidence" value="ECO:0007669"/>
    <property type="project" value="UniProtKB-KW"/>
</dbReference>